<protein>
    <submittedName>
        <fullName evidence="2">Small redox-active disulfide protein 2</fullName>
    </submittedName>
</protein>
<evidence type="ECO:0000313" key="3">
    <source>
        <dbReference type="Proteomes" id="UP000256429"/>
    </source>
</evidence>
<feature type="domain" description="Thioredoxin-like fold" evidence="1">
    <location>
        <begin position="3"/>
        <end position="76"/>
    </location>
</feature>
<gene>
    <name evidence="2" type="ORF">BX611_0659</name>
</gene>
<evidence type="ECO:0000313" key="2">
    <source>
        <dbReference type="EMBL" id="REE83370.1"/>
    </source>
</evidence>
<dbReference type="InterPro" id="IPR012336">
    <property type="entry name" value="Thioredoxin-like_fold"/>
</dbReference>
<proteinExistence type="predicted"/>
<dbReference type="OrthoDB" id="5402270at2"/>
<dbReference type="Proteomes" id="UP000256429">
    <property type="component" value="Unassembled WGS sequence"/>
</dbReference>
<keyword evidence="3" id="KW-1185">Reference proteome</keyword>
<comment type="caution">
    <text evidence="2">The sequence shown here is derived from an EMBL/GenBank/DDBJ whole genome shotgun (WGS) entry which is preliminary data.</text>
</comment>
<dbReference type="AlphaFoldDB" id="A0A3D9RTU0"/>
<dbReference type="PANTHER" id="PTHR36450">
    <property type="entry name" value="THIOREDOXIN"/>
    <property type="match status" value="1"/>
</dbReference>
<dbReference type="InterPro" id="IPR036249">
    <property type="entry name" value="Thioredoxin-like_sf"/>
</dbReference>
<dbReference type="PANTHER" id="PTHR36450:SF1">
    <property type="entry name" value="THIOREDOXIN"/>
    <property type="match status" value="1"/>
</dbReference>
<dbReference type="SUPFAM" id="SSF52833">
    <property type="entry name" value="Thioredoxin-like"/>
    <property type="match status" value="1"/>
</dbReference>
<dbReference type="InterPro" id="IPR005243">
    <property type="entry name" value="THIRX-like_proc"/>
</dbReference>
<dbReference type="Gene3D" id="3.40.30.10">
    <property type="entry name" value="Glutaredoxin"/>
    <property type="match status" value="1"/>
</dbReference>
<dbReference type="EMBL" id="QTTQ01000009">
    <property type="protein sequence ID" value="REE83370.1"/>
    <property type="molecule type" value="Genomic_DNA"/>
</dbReference>
<organism evidence="2 3">
    <name type="scientific">Lutibacter oceani</name>
    <dbReference type="NCBI Taxonomy" id="1853311"/>
    <lineage>
        <taxon>Bacteria</taxon>
        <taxon>Pseudomonadati</taxon>
        <taxon>Bacteroidota</taxon>
        <taxon>Flavobacteriia</taxon>
        <taxon>Flavobacteriales</taxon>
        <taxon>Flavobacteriaceae</taxon>
        <taxon>Lutibacter</taxon>
    </lineage>
</organism>
<reference evidence="2 3" key="1">
    <citation type="submission" date="2018-08" db="EMBL/GenBank/DDBJ databases">
        <title>Genomic Encyclopedia of Type Strains, Phase III (KMG-III): the genomes of soil and plant-associated and newly described type strains.</title>
        <authorList>
            <person name="Whitman W."/>
        </authorList>
    </citation>
    <scope>NUCLEOTIDE SEQUENCE [LARGE SCALE GENOMIC DNA]</scope>
    <source>
        <strain evidence="2 3">325-5</strain>
    </source>
</reference>
<name>A0A3D9RTU0_9FLAO</name>
<dbReference type="RefSeq" id="WP_115878035.1">
    <property type="nucleotide sequence ID" value="NZ_QTTQ01000009.1"/>
</dbReference>
<sequence length="106" mass="11430">MKTIKILGTGCPSCISTEKIVTEVVNELRMEAAIIKVTEIMDIMAYDVMSTPAIVVDNKVVFKGKVPSKEEVKALLVDNFANNACCSDENIDSSCCSSEEKSTGCC</sequence>
<dbReference type="Pfam" id="PF13192">
    <property type="entry name" value="Thioredoxin_3"/>
    <property type="match status" value="1"/>
</dbReference>
<evidence type="ECO:0000259" key="1">
    <source>
        <dbReference type="Pfam" id="PF13192"/>
    </source>
</evidence>
<accession>A0A3D9RTU0</accession>
<dbReference type="NCBIfam" id="TIGR00412">
    <property type="entry name" value="redox_disulf_2"/>
    <property type="match status" value="1"/>
</dbReference>